<sequence length="104" mass="12043">MIFRINGQGERRNGYYLNESFYPFFTSALNQQSNEDFAVSASDLTSLNNLICASSISKDGILSSKEFSIDMQEIIEFQQCPYIIPFSFLNQFKPYFSQHRMPID</sequence>
<evidence type="ECO:0000313" key="2">
    <source>
        <dbReference type="Proteomes" id="UP000276133"/>
    </source>
</evidence>
<comment type="caution">
    <text evidence="1">The sequence shown here is derived from an EMBL/GenBank/DDBJ whole genome shotgun (WGS) entry which is preliminary data.</text>
</comment>
<dbReference type="Proteomes" id="UP000276133">
    <property type="component" value="Unassembled WGS sequence"/>
</dbReference>
<dbReference type="AlphaFoldDB" id="A0A3M7P567"/>
<name>A0A3M7P567_BRAPC</name>
<accession>A0A3M7P567</accession>
<protein>
    <submittedName>
        <fullName evidence="1">Uncharacterized protein</fullName>
    </submittedName>
</protein>
<gene>
    <name evidence="1" type="ORF">BpHYR1_020634</name>
</gene>
<proteinExistence type="predicted"/>
<dbReference type="EMBL" id="REGN01013215">
    <property type="protein sequence ID" value="RMZ94218.1"/>
    <property type="molecule type" value="Genomic_DNA"/>
</dbReference>
<organism evidence="1 2">
    <name type="scientific">Brachionus plicatilis</name>
    <name type="common">Marine rotifer</name>
    <name type="synonym">Brachionus muelleri</name>
    <dbReference type="NCBI Taxonomy" id="10195"/>
    <lineage>
        <taxon>Eukaryota</taxon>
        <taxon>Metazoa</taxon>
        <taxon>Spiralia</taxon>
        <taxon>Gnathifera</taxon>
        <taxon>Rotifera</taxon>
        <taxon>Eurotatoria</taxon>
        <taxon>Monogononta</taxon>
        <taxon>Pseudotrocha</taxon>
        <taxon>Ploima</taxon>
        <taxon>Brachionidae</taxon>
        <taxon>Brachionus</taxon>
    </lineage>
</organism>
<reference evidence="1 2" key="1">
    <citation type="journal article" date="2018" name="Sci. Rep.">
        <title>Genomic signatures of local adaptation to the degree of environmental predictability in rotifers.</title>
        <authorList>
            <person name="Franch-Gras L."/>
            <person name="Hahn C."/>
            <person name="Garcia-Roger E.M."/>
            <person name="Carmona M.J."/>
            <person name="Serra M."/>
            <person name="Gomez A."/>
        </authorList>
    </citation>
    <scope>NUCLEOTIDE SEQUENCE [LARGE SCALE GENOMIC DNA]</scope>
    <source>
        <strain evidence="1">HYR1</strain>
    </source>
</reference>
<evidence type="ECO:0000313" key="1">
    <source>
        <dbReference type="EMBL" id="RMZ94218.1"/>
    </source>
</evidence>
<keyword evidence="2" id="KW-1185">Reference proteome</keyword>